<accession>A0A2J6RGH8</accession>
<keyword evidence="4" id="KW-0503">Monooxygenase</keyword>
<evidence type="ECO:0000256" key="1">
    <source>
        <dbReference type="ARBA" id="ARBA00022630"/>
    </source>
</evidence>
<dbReference type="OrthoDB" id="655030at2759"/>
<dbReference type="GO" id="GO:0071949">
    <property type="term" value="F:FAD binding"/>
    <property type="evidence" value="ECO:0007669"/>
    <property type="project" value="InterPro"/>
</dbReference>
<keyword evidence="7" id="KW-1185">Reference proteome</keyword>
<dbReference type="InterPro" id="IPR036188">
    <property type="entry name" value="FAD/NAD-bd_sf"/>
</dbReference>
<dbReference type="PRINTS" id="PR00420">
    <property type="entry name" value="RNGMNOXGNASE"/>
</dbReference>
<dbReference type="SUPFAM" id="SSF51905">
    <property type="entry name" value="FAD/NAD(P)-binding domain"/>
    <property type="match status" value="1"/>
</dbReference>
<name>A0A2J6RGH8_HYAVF</name>
<evidence type="ECO:0000259" key="5">
    <source>
        <dbReference type="Pfam" id="PF01494"/>
    </source>
</evidence>
<evidence type="ECO:0000256" key="4">
    <source>
        <dbReference type="ARBA" id="ARBA00023033"/>
    </source>
</evidence>
<proteinExistence type="predicted"/>
<dbReference type="Pfam" id="PF01494">
    <property type="entry name" value="FAD_binding_3"/>
    <property type="match status" value="1"/>
</dbReference>
<reference evidence="6 7" key="1">
    <citation type="submission" date="2016-04" db="EMBL/GenBank/DDBJ databases">
        <title>A degradative enzymes factory behind the ericoid mycorrhizal symbiosis.</title>
        <authorList>
            <consortium name="DOE Joint Genome Institute"/>
            <person name="Martino E."/>
            <person name="Morin E."/>
            <person name="Grelet G."/>
            <person name="Kuo A."/>
            <person name="Kohler A."/>
            <person name="Daghino S."/>
            <person name="Barry K."/>
            <person name="Choi C."/>
            <person name="Cichocki N."/>
            <person name="Clum A."/>
            <person name="Copeland A."/>
            <person name="Hainaut M."/>
            <person name="Haridas S."/>
            <person name="Labutti K."/>
            <person name="Lindquist E."/>
            <person name="Lipzen A."/>
            <person name="Khouja H.-R."/>
            <person name="Murat C."/>
            <person name="Ohm R."/>
            <person name="Olson A."/>
            <person name="Spatafora J."/>
            <person name="Veneault-Fourrey C."/>
            <person name="Henrissat B."/>
            <person name="Grigoriev I."/>
            <person name="Martin F."/>
            <person name="Perotto S."/>
        </authorList>
    </citation>
    <scope>NUCLEOTIDE SEQUENCE [LARGE SCALE GENOMIC DNA]</scope>
    <source>
        <strain evidence="6 7">F</strain>
    </source>
</reference>
<dbReference type="EMBL" id="KZ613949">
    <property type="protein sequence ID" value="PMD37614.1"/>
    <property type="molecule type" value="Genomic_DNA"/>
</dbReference>
<gene>
    <name evidence="6" type="ORF">L207DRAFT_514843</name>
</gene>
<evidence type="ECO:0000256" key="2">
    <source>
        <dbReference type="ARBA" id="ARBA00022827"/>
    </source>
</evidence>
<feature type="domain" description="FAD-binding" evidence="5">
    <location>
        <begin position="213"/>
        <end position="248"/>
    </location>
</feature>
<organism evidence="6 7">
    <name type="scientific">Hyaloscypha variabilis (strain UAMH 11265 / GT02V1 / F)</name>
    <name type="common">Meliniomyces variabilis</name>
    <dbReference type="NCBI Taxonomy" id="1149755"/>
    <lineage>
        <taxon>Eukaryota</taxon>
        <taxon>Fungi</taxon>
        <taxon>Dikarya</taxon>
        <taxon>Ascomycota</taxon>
        <taxon>Pezizomycotina</taxon>
        <taxon>Leotiomycetes</taxon>
        <taxon>Helotiales</taxon>
        <taxon>Hyaloscyphaceae</taxon>
        <taxon>Hyaloscypha</taxon>
        <taxon>Hyaloscypha variabilis</taxon>
    </lineage>
</organism>
<protein>
    <recommendedName>
        <fullName evidence="5">FAD-binding domain-containing protein</fullName>
    </recommendedName>
</protein>
<keyword evidence="2" id="KW-0274">FAD</keyword>
<dbReference type="Gene3D" id="3.50.50.60">
    <property type="entry name" value="FAD/NAD(P)-binding domain"/>
    <property type="match status" value="1"/>
</dbReference>
<evidence type="ECO:0000313" key="6">
    <source>
        <dbReference type="EMBL" id="PMD37614.1"/>
    </source>
</evidence>
<keyword evidence="3" id="KW-0560">Oxidoreductase</keyword>
<dbReference type="STRING" id="1149755.A0A2J6RGH8"/>
<sequence length="311" mass="33810">MGGQRPEIARNDLTALFQSSIPSEQIKWNHKLLSVSRTPGVSSGRFKLSFLVGEGEETEEVADILIGADGAWSKTRLLLTNTKPHFSTVSCITLTIPHVSSHPALAAMIGQGSFYASGEKKAVIAQRESLDSARIYAMLSSFDETYLTTSGLEQAAKDPQEIKKMLLGSEGLFSSWGEGIKDLLTAGCDAGTEFEVTAKPLYMLPVGFQWEHVDGVTIIGDAAHLMTPFAGEGVNCGMLDALELSRCLVDGFANGVEVVDGKLRAFEQNMWQRMTGVAQETWDNLEVIFAEDAPDGFVKVMESHGPRPEEY</sequence>
<dbReference type="InterPro" id="IPR002938">
    <property type="entry name" value="FAD-bd"/>
</dbReference>
<keyword evidence="1" id="KW-0285">Flavoprotein</keyword>
<dbReference type="PANTHER" id="PTHR46972">
    <property type="entry name" value="MONOOXYGENASE ASQM-RELATED"/>
    <property type="match status" value="1"/>
</dbReference>
<dbReference type="PANTHER" id="PTHR46972:SF1">
    <property type="entry name" value="FAD DEPENDENT OXIDOREDUCTASE DOMAIN-CONTAINING PROTEIN"/>
    <property type="match status" value="1"/>
</dbReference>
<dbReference type="AlphaFoldDB" id="A0A2J6RGH8"/>
<evidence type="ECO:0000313" key="7">
    <source>
        <dbReference type="Proteomes" id="UP000235786"/>
    </source>
</evidence>
<dbReference type="Proteomes" id="UP000235786">
    <property type="component" value="Unassembled WGS sequence"/>
</dbReference>
<evidence type="ECO:0000256" key="3">
    <source>
        <dbReference type="ARBA" id="ARBA00023002"/>
    </source>
</evidence>
<dbReference type="GO" id="GO:0004497">
    <property type="term" value="F:monooxygenase activity"/>
    <property type="evidence" value="ECO:0007669"/>
    <property type="project" value="UniProtKB-KW"/>
</dbReference>